<dbReference type="PRINTS" id="PR00173">
    <property type="entry name" value="EDTRNSPORT"/>
</dbReference>
<keyword evidence="3 6" id="KW-0812">Transmembrane</keyword>
<accession>A0A9D1Z843</accession>
<evidence type="ECO:0000256" key="3">
    <source>
        <dbReference type="ARBA" id="ARBA00022692"/>
    </source>
</evidence>
<gene>
    <name evidence="7" type="ORF">H9826_07445</name>
</gene>
<proteinExistence type="predicted"/>
<protein>
    <submittedName>
        <fullName evidence="7">Dicarboxylate/amino acid:cation symporter</fullName>
    </submittedName>
</protein>
<keyword evidence="4 6" id="KW-1133">Transmembrane helix</keyword>
<reference evidence="7" key="1">
    <citation type="journal article" date="2021" name="PeerJ">
        <title>Extensive microbial diversity within the chicken gut microbiome revealed by metagenomics and culture.</title>
        <authorList>
            <person name="Gilroy R."/>
            <person name="Ravi A."/>
            <person name="Getino M."/>
            <person name="Pursley I."/>
            <person name="Horton D.L."/>
            <person name="Alikhan N.F."/>
            <person name="Baker D."/>
            <person name="Gharbi K."/>
            <person name="Hall N."/>
            <person name="Watson M."/>
            <person name="Adriaenssens E.M."/>
            <person name="Foster-Nyarko E."/>
            <person name="Jarju S."/>
            <person name="Secka A."/>
            <person name="Antonio M."/>
            <person name="Oren A."/>
            <person name="Chaudhuri R.R."/>
            <person name="La Ragione R."/>
            <person name="Hildebrand F."/>
            <person name="Pallen M.J."/>
        </authorList>
    </citation>
    <scope>NUCLEOTIDE SEQUENCE</scope>
    <source>
        <strain evidence="7">CHK33-7979</strain>
    </source>
</reference>
<dbReference type="AlphaFoldDB" id="A0A9D1Z843"/>
<evidence type="ECO:0000313" key="7">
    <source>
        <dbReference type="EMBL" id="HIY73791.1"/>
    </source>
</evidence>
<keyword evidence="2" id="KW-0813">Transport</keyword>
<feature type="transmembrane region" description="Helical" evidence="6">
    <location>
        <begin position="321"/>
        <end position="341"/>
    </location>
</feature>
<evidence type="ECO:0000256" key="1">
    <source>
        <dbReference type="ARBA" id="ARBA00004141"/>
    </source>
</evidence>
<name>A0A9D1Z843_9FIRM</name>
<comment type="caution">
    <text evidence="7">The sequence shown here is derived from an EMBL/GenBank/DDBJ whole genome shotgun (WGS) entry which is preliminary data.</text>
</comment>
<evidence type="ECO:0000256" key="5">
    <source>
        <dbReference type="ARBA" id="ARBA00023136"/>
    </source>
</evidence>
<dbReference type="InterPro" id="IPR001991">
    <property type="entry name" value="Na-dicarboxylate_symporter"/>
</dbReference>
<evidence type="ECO:0000256" key="2">
    <source>
        <dbReference type="ARBA" id="ARBA00022448"/>
    </source>
</evidence>
<evidence type="ECO:0000313" key="8">
    <source>
        <dbReference type="Proteomes" id="UP000886824"/>
    </source>
</evidence>
<feature type="transmembrane region" description="Helical" evidence="6">
    <location>
        <begin position="21"/>
        <end position="40"/>
    </location>
</feature>
<comment type="subcellular location">
    <subcellularLocation>
        <location evidence="1">Membrane</location>
        <topology evidence="1">Multi-pass membrane protein</topology>
    </subcellularLocation>
</comment>
<feature type="transmembrane region" description="Helical" evidence="6">
    <location>
        <begin position="46"/>
        <end position="72"/>
    </location>
</feature>
<organism evidence="7 8">
    <name type="scientific">Candidatus Intestinimonas merdavium</name>
    <dbReference type="NCBI Taxonomy" id="2838622"/>
    <lineage>
        <taxon>Bacteria</taxon>
        <taxon>Bacillati</taxon>
        <taxon>Bacillota</taxon>
        <taxon>Clostridia</taxon>
        <taxon>Eubacteriales</taxon>
        <taxon>Intestinimonas</taxon>
    </lineage>
</organism>
<dbReference type="SUPFAM" id="SSF118215">
    <property type="entry name" value="Proton glutamate symport protein"/>
    <property type="match status" value="1"/>
</dbReference>
<dbReference type="PANTHER" id="PTHR42865">
    <property type="entry name" value="PROTON/GLUTAMATE-ASPARTATE SYMPORTER"/>
    <property type="match status" value="1"/>
</dbReference>
<sequence length="417" mass="44437">MKQRKLKEETCVGKKTLKIGLIPKLIIAIILGILFGSFMPEWFNRVIVTCSSIFSTFLSFVIPLMIVAYVTMGIANLRSGAGKLLLITVILSYFSTLVAGSASYFVSSSLFPSFMSEGALDQIAATADVSLSGYFSLSIPPLLDTLSAVTLAFVLGLCLSTMRGKTIGDALYDAMSDFSAIIDKVLHTVIIPLLPLYICGTFTNMTYSGKTFAILSILWKVFLVVIAMHLIYIVIQFFVAGAVAKKNPITLLRNQIPGYATAIGTQSSAATIPVNLECAEKDGILEEIRNFVVPLCANIHMAGSMITITACATAVCLMYQLPISLSTVVPFIMTLGIAMVASPGAPGGSIMTALPFLYMVFGVEAGDVNGPICAIMVALYITQDSFGTACNVSGDNAIGTIVNTIYQKFIMKDSAAA</sequence>
<dbReference type="GO" id="GO:0005886">
    <property type="term" value="C:plasma membrane"/>
    <property type="evidence" value="ECO:0007669"/>
    <property type="project" value="TreeGrafter"/>
</dbReference>
<dbReference type="InterPro" id="IPR036458">
    <property type="entry name" value="Na:dicarbo_symporter_sf"/>
</dbReference>
<dbReference type="PANTHER" id="PTHR42865:SF8">
    <property type="entry name" value="SERINE_THREONINE TRANSPORTER SSTT"/>
    <property type="match status" value="1"/>
</dbReference>
<keyword evidence="5 6" id="KW-0472">Membrane</keyword>
<feature type="transmembrane region" description="Helical" evidence="6">
    <location>
        <begin position="84"/>
        <end position="106"/>
    </location>
</feature>
<feature type="transmembrane region" description="Helical" evidence="6">
    <location>
        <begin position="185"/>
        <end position="205"/>
    </location>
</feature>
<dbReference type="Proteomes" id="UP000886824">
    <property type="component" value="Unassembled WGS sequence"/>
</dbReference>
<dbReference type="Gene3D" id="1.10.3860.10">
    <property type="entry name" value="Sodium:dicarboxylate symporter"/>
    <property type="match status" value="1"/>
</dbReference>
<dbReference type="GO" id="GO:0032329">
    <property type="term" value="P:serine transport"/>
    <property type="evidence" value="ECO:0007669"/>
    <property type="project" value="TreeGrafter"/>
</dbReference>
<reference evidence="7" key="2">
    <citation type="submission" date="2021-04" db="EMBL/GenBank/DDBJ databases">
        <authorList>
            <person name="Gilroy R."/>
        </authorList>
    </citation>
    <scope>NUCLEOTIDE SEQUENCE</scope>
    <source>
        <strain evidence="7">CHK33-7979</strain>
    </source>
</reference>
<evidence type="ECO:0000256" key="6">
    <source>
        <dbReference type="SAM" id="Phobius"/>
    </source>
</evidence>
<dbReference type="GO" id="GO:0005295">
    <property type="term" value="F:neutral L-amino acid:sodium symporter activity"/>
    <property type="evidence" value="ECO:0007669"/>
    <property type="project" value="TreeGrafter"/>
</dbReference>
<feature type="transmembrane region" description="Helical" evidence="6">
    <location>
        <begin position="217"/>
        <end position="244"/>
    </location>
</feature>
<feature type="transmembrane region" description="Helical" evidence="6">
    <location>
        <begin position="145"/>
        <end position="164"/>
    </location>
</feature>
<evidence type="ECO:0000256" key="4">
    <source>
        <dbReference type="ARBA" id="ARBA00022989"/>
    </source>
</evidence>
<dbReference type="EMBL" id="DXCX01000077">
    <property type="protein sequence ID" value="HIY73791.1"/>
    <property type="molecule type" value="Genomic_DNA"/>
</dbReference>
<dbReference type="Pfam" id="PF00375">
    <property type="entry name" value="SDF"/>
    <property type="match status" value="1"/>
</dbReference>